<dbReference type="InterPro" id="IPR015422">
    <property type="entry name" value="PyrdxlP-dep_Trfase_small"/>
</dbReference>
<evidence type="ECO:0000259" key="7">
    <source>
        <dbReference type="Pfam" id="PF00155"/>
    </source>
</evidence>
<dbReference type="PANTHER" id="PTHR43643">
    <property type="entry name" value="HISTIDINOL-PHOSPHATE AMINOTRANSFERASE 2"/>
    <property type="match status" value="1"/>
</dbReference>
<proteinExistence type="inferred from homology"/>
<feature type="modified residue" description="N6-(pyridoxal phosphate)lysine" evidence="6">
    <location>
        <position position="222"/>
    </location>
</feature>
<keyword evidence="6" id="KW-0028">Amino-acid biosynthesis</keyword>
<reference evidence="8 9" key="1">
    <citation type="submission" date="2022-06" db="EMBL/GenBank/DDBJ databases">
        <title>Isolation of gut microbiota from human fecal samples.</title>
        <authorList>
            <person name="Pamer E.G."/>
            <person name="Barat B."/>
            <person name="Waligurski E."/>
            <person name="Medina S."/>
            <person name="Paddock L."/>
            <person name="Mostad J."/>
        </authorList>
    </citation>
    <scope>NUCLEOTIDE SEQUENCE [LARGE SCALE GENOMIC DNA]</scope>
    <source>
        <strain evidence="8 9">DFI.9.90</strain>
    </source>
</reference>
<protein>
    <recommendedName>
        <fullName evidence="6">Histidinol-phosphate aminotransferase</fullName>
        <ecNumber evidence="6">2.6.1.9</ecNumber>
    </recommendedName>
    <alternativeName>
        <fullName evidence="6">Imidazole acetol-phosphate transaminase</fullName>
    </alternativeName>
</protein>
<dbReference type="HAMAP" id="MF_01023">
    <property type="entry name" value="HisC_aminotrans_2"/>
    <property type="match status" value="1"/>
</dbReference>
<evidence type="ECO:0000313" key="9">
    <source>
        <dbReference type="Proteomes" id="UP001205919"/>
    </source>
</evidence>
<comment type="subunit">
    <text evidence="2 6">Homodimer.</text>
</comment>
<comment type="catalytic activity">
    <reaction evidence="6">
        <text>L-histidinol phosphate + 2-oxoglutarate = 3-(imidazol-4-yl)-2-oxopropyl phosphate + L-glutamate</text>
        <dbReference type="Rhea" id="RHEA:23744"/>
        <dbReference type="ChEBI" id="CHEBI:16810"/>
        <dbReference type="ChEBI" id="CHEBI:29985"/>
        <dbReference type="ChEBI" id="CHEBI:57766"/>
        <dbReference type="ChEBI" id="CHEBI:57980"/>
        <dbReference type="EC" id="2.6.1.9"/>
    </reaction>
</comment>
<gene>
    <name evidence="6 8" type="primary">hisC</name>
    <name evidence="8" type="ORF">NE630_05165</name>
</gene>
<dbReference type="InterPro" id="IPR015421">
    <property type="entry name" value="PyrdxlP-dep_Trfase_major"/>
</dbReference>
<evidence type="ECO:0000313" key="8">
    <source>
        <dbReference type="EMBL" id="MCQ4813818.1"/>
    </source>
</evidence>
<dbReference type="EMBL" id="JANFYT010000008">
    <property type="protein sequence ID" value="MCQ4813818.1"/>
    <property type="molecule type" value="Genomic_DNA"/>
</dbReference>
<keyword evidence="4 6" id="KW-0808">Transferase</keyword>
<dbReference type="NCBIfam" id="TIGR01141">
    <property type="entry name" value="hisC"/>
    <property type="match status" value="1"/>
</dbReference>
<sequence>MQETEELFRSMARPAIWGIEPYDASTIEEPKIRLSANENNEGLPPSVLAAMRRALAGGNRYPDSRNTALREKLAACFSLRPEQIMTSNGLDGLFTMLGRAFLAPGDEVICGECTFGVYADTALIAGASVKKIPLGEGYGQIPADFAAAVGPATKMLFFCNPNNPTGTLADAASLRKMLEDIPPRVAVILDEAYFDFTGEDGSESFKLLEEFPNLIICRTFSKLFALAGLRVGWAAAHPGLLDYLYRVREPYCVTSVAEAGAIAALDEKEHLGKTCAAVAAERGKLCAALRRCGVGYIPSRTNFVLIFPRERYDGLAAAFAQKGIAVRGLSLRKERVMRISVGLPEENQQVEMALGEIFG</sequence>
<keyword evidence="3 6" id="KW-0032">Aminotransferase</keyword>
<evidence type="ECO:0000256" key="3">
    <source>
        <dbReference type="ARBA" id="ARBA00022576"/>
    </source>
</evidence>
<dbReference type="InterPro" id="IPR050106">
    <property type="entry name" value="HistidinolP_aminotransfase"/>
</dbReference>
<comment type="similarity">
    <text evidence="6">Belongs to the class-II pyridoxal-phosphate-dependent aminotransferase family. Histidinol-phosphate aminotransferase subfamily.</text>
</comment>
<dbReference type="Gene3D" id="3.40.640.10">
    <property type="entry name" value="Type I PLP-dependent aspartate aminotransferase-like (Major domain)"/>
    <property type="match status" value="1"/>
</dbReference>
<keyword evidence="6" id="KW-0368">Histidine biosynthesis</keyword>
<organism evidence="8 9">
    <name type="scientific">Cloacibacillus evryensis</name>
    <dbReference type="NCBI Taxonomy" id="508460"/>
    <lineage>
        <taxon>Bacteria</taxon>
        <taxon>Thermotogati</taxon>
        <taxon>Synergistota</taxon>
        <taxon>Synergistia</taxon>
        <taxon>Synergistales</taxon>
        <taxon>Synergistaceae</taxon>
        <taxon>Cloacibacillus</taxon>
    </lineage>
</organism>
<dbReference type="InterPro" id="IPR004839">
    <property type="entry name" value="Aminotransferase_I/II_large"/>
</dbReference>
<evidence type="ECO:0000256" key="1">
    <source>
        <dbReference type="ARBA" id="ARBA00001933"/>
    </source>
</evidence>
<accession>A0AAW5K508</accession>
<evidence type="ECO:0000256" key="2">
    <source>
        <dbReference type="ARBA" id="ARBA00011738"/>
    </source>
</evidence>
<evidence type="ECO:0000256" key="6">
    <source>
        <dbReference type="HAMAP-Rule" id="MF_01023"/>
    </source>
</evidence>
<dbReference type="EC" id="2.6.1.9" evidence="6"/>
<comment type="caution">
    <text evidence="8">The sequence shown here is derived from an EMBL/GenBank/DDBJ whole genome shotgun (WGS) entry which is preliminary data.</text>
</comment>
<dbReference type="Pfam" id="PF00155">
    <property type="entry name" value="Aminotran_1_2"/>
    <property type="match status" value="1"/>
</dbReference>
<evidence type="ECO:0000256" key="5">
    <source>
        <dbReference type="ARBA" id="ARBA00022898"/>
    </source>
</evidence>
<comment type="cofactor">
    <cofactor evidence="1 6">
        <name>pyridoxal 5'-phosphate</name>
        <dbReference type="ChEBI" id="CHEBI:597326"/>
    </cofactor>
</comment>
<feature type="domain" description="Aminotransferase class I/classII large" evidence="7">
    <location>
        <begin position="30"/>
        <end position="347"/>
    </location>
</feature>
<comment type="pathway">
    <text evidence="6">Amino-acid biosynthesis; L-histidine biosynthesis; L-histidine from 5-phospho-alpha-D-ribose 1-diphosphate: step 7/9.</text>
</comment>
<dbReference type="GO" id="GO:0000105">
    <property type="term" value="P:L-histidine biosynthetic process"/>
    <property type="evidence" value="ECO:0007669"/>
    <property type="project" value="UniProtKB-UniRule"/>
</dbReference>
<dbReference type="Proteomes" id="UP001205919">
    <property type="component" value="Unassembled WGS sequence"/>
</dbReference>
<dbReference type="CDD" id="cd00609">
    <property type="entry name" value="AAT_like"/>
    <property type="match status" value="1"/>
</dbReference>
<dbReference type="RefSeq" id="WP_256181683.1">
    <property type="nucleotide sequence ID" value="NZ_CAJLEK010000030.1"/>
</dbReference>
<keyword evidence="9" id="KW-1185">Reference proteome</keyword>
<dbReference type="InterPro" id="IPR015424">
    <property type="entry name" value="PyrdxlP-dep_Trfase"/>
</dbReference>
<evidence type="ECO:0000256" key="4">
    <source>
        <dbReference type="ARBA" id="ARBA00022679"/>
    </source>
</evidence>
<dbReference type="GO" id="GO:0004400">
    <property type="term" value="F:histidinol-phosphate transaminase activity"/>
    <property type="evidence" value="ECO:0007669"/>
    <property type="project" value="UniProtKB-UniRule"/>
</dbReference>
<dbReference type="InterPro" id="IPR005861">
    <property type="entry name" value="HisP_aminotrans"/>
</dbReference>
<dbReference type="Gene3D" id="3.90.1150.10">
    <property type="entry name" value="Aspartate Aminotransferase, domain 1"/>
    <property type="match status" value="1"/>
</dbReference>
<dbReference type="PANTHER" id="PTHR43643:SF3">
    <property type="entry name" value="HISTIDINOL-PHOSPHATE AMINOTRANSFERASE"/>
    <property type="match status" value="1"/>
</dbReference>
<name>A0AAW5K508_9BACT</name>
<dbReference type="SUPFAM" id="SSF53383">
    <property type="entry name" value="PLP-dependent transferases"/>
    <property type="match status" value="1"/>
</dbReference>
<dbReference type="AlphaFoldDB" id="A0AAW5K508"/>
<dbReference type="GO" id="GO:0030170">
    <property type="term" value="F:pyridoxal phosphate binding"/>
    <property type="evidence" value="ECO:0007669"/>
    <property type="project" value="InterPro"/>
</dbReference>
<keyword evidence="5 6" id="KW-0663">Pyridoxal phosphate</keyword>